<name>A0A1Y1XYV7_9FUNG</name>
<proteinExistence type="predicted"/>
<dbReference type="Proteomes" id="UP000193498">
    <property type="component" value="Unassembled WGS sequence"/>
</dbReference>
<dbReference type="OrthoDB" id="2350344at2759"/>
<organism evidence="2 3">
    <name type="scientific">Basidiobolus meristosporus CBS 931.73</name>
    <dbReference type="NCBI Taxonomy" id="1314790"/>
    <lineage>
        <taxon>Eukaryota</taxon>
        <taxon>Fungi</taxon>
        <taxon>Fungi incertae sedis</taxon>
        <taxon>Zoopagomycota</taxon>
        <taxon>Entomophthoromycotina</taxon>
        <taxon>Basidiobolomycetes</taxon>
        <taxon>Basidiobolales</taxon>
        <taxon>Basidiobolaceae</taxon>
        <taxon>Basidiobolus</taxon>
    </lineage>
</organism>
<evidence type="ECO:0000313" key="3">
    <source>
        <dbReference type="Proteomes" id="UP000193498"/>
    </source>
</evidence>
<comment type="caution">
    <text evidence="2">The sequence shown here is derived from an EMBL/GenBank/DDBJ whole genome shotgun (WGS) entry which is preliminary data.</text>
</comment>
<dbReference type="AlphaFoldDB" id="A0A1Y1XYV7"/>
<dbReference type="EMBL" id="MCFE01000352">
    <property type="protein sequence ID" value="ORX90937.1"/>
    <property type="molecule type" value="Genomic_DNA"/>
</dbReference>
<protein>
    <submittedName>
        <fullName evidence="2">Uncharacterized protein</fullName>
    </submittedName>
</protein>
<dbReference type="InParanoid" id="A0A1Y1XYV7"/>
<evidence type="ECO:0000256" key="1">
    <source>
        <dbReference type="SAM" id="SignalP"/>
    </source>
</evidence>
<gene>
    <name evidence="2" type="ORF">K493DRAFT_317637</name>
</gene>
<keyword evidence="3" id="KW-1185">Reference proteome</keyword>
<evidence type="ECO:0000313" key="2">
    <source>
        <dbReference type="EMBL" id="ORX90937.1"/>
    </source>
</evidence>
<sequence>MPSVAYLVLLFVCSVFAGVEFDYASLRPSYQAGETVDISVYFTRDAQLIGSPNVTIQLYDDLQNPPLVDIFGPQLLNDSSPNVSTHIKNWTIPMEMKSRVTLSDQFLLVMKSEYDQINSQGRITLDNMRTIIIHNVTAPTATIVARIPRETQLTADKTTAPIPTYTSHMFPANNYNPDSPSDTYDSVTLSDQSDYGATWAYNVVKALLVNQLL</sequence>
<feature type="signal peptide" evidence="1">
    <location>
        <begin position="1"/>
        <end position="17"/>
    </location>
</feature>
<keyword evidence="1" id="KW-0732">Signal</keyword>
<accession>A0A1Y1XYV7</accession>
<reference evidence="2 3" key="1">
    <citation type="submission" date="2016-07" db="EMBL/GenBank/DDBJ databases">
        <title>Pervasive Adenine N6-methylation of Active Genes in Fungi.</title>
        <authorList>
            <consortium name="DOE Joint Genome Institute"/>
            <person name="Mondo S.J."/>
            <person name="Dannebaum R.O."/>
            <person name="Kuo R.C."/>
            <person name="Labutti K."/>
            <person name="Haridas S."/>
            <person name="Kuo A."/>
            <person name="Salamov A."/>
            <person name="Ahrendt S.R."/>
            <person name="Lipzen A."/>
            <person name="Sullivan W."/>
            <person name="Andreopoulos W.B."/>
            <person name="Clum A."/>
            <person name="Lindquist E."/>
            <person name="Daum C."/>
            <person name="Ramamoorthy G.K."/>
            <person name="Gryganskyi A."/>
            <person name="Culley D."/>
            <person name="Magnuson J.K."/>
            <person name="James T.Y."/>
            <person name="O'Malley M.A."/>
            <person name="Stajich J.E."/>
            <person name="Spatafora J.W."/>
            <person name="Visel A."/>
            <person name="Grigoriev I.V."/>
        </authorList>
    </citation>
    <scope>NUCLEOTIDE SEQUENCE [LARGE SCALE GENOMIC DNA]</scope>
    <source>
        <strain evidence="2 3">CBS 931.73</strain>
    </source>
</reference>
<feature type="chain" id="PRO_5012982779" evidence="1">
    <location>
        <begin position="18"/>
        <end position="213"/>
    </location>
</feature>